<name>A0AAD9YXT7_9LECA</name>
<dbReference type="AlphaFoldDB" id="A0AAD9YXT7"/>
<dbReference type="EMBL" id="JASNWA010000010">
    <property type="protein sequence ID" value="KAK3167975.1"/>
    <property type="molecule type" value="Genomic_DNA"/>
</dbReference>
<protein>
    <submittedName>
        <fullName evidence="1">Uncharacterized protein</fullName>
    </submittedName>
</protein>
<evidence type="ECO:0000313" key="1">
    <source>
        <dbReference type="EMBL" id="KAK3167975.1"/>
    </source>
</evidence>
<keyword evidence="2" id="KW-1185">Reference proteome</keyword>
<evidence type="ECO:0000313" key="2">
    <source>
        <dbReference type="Proteomes" id="UP001276659"/>
    </source>
</evidence>
<sequence length="173" mass="19490">MTDTIATFPPQFTVDHSSSKTAVDSHILLAGSARQLVDLAVQSEGNCERLRDAIKLGNNSLLDLSAKVVQLTVNEVRALYRAKKEVIQPVSEILTEEWTKRRLDNLADKSKCDMMCYILPEEYSGSTLDRCSEESIRDIRGNLYNYLIYCQLFHHGIDEVYDQLPHPNTAANG</sequence>
<comment type="caution">
    <text evidence="1">The sequence shown here is derived from an EMBL/GenBank/DDBJ whole genome shotgun (WGS) entry which is preliminary data.</text>
</comment>
<accession>A0AAD9YXT7</accession>
<organism evidence="1 2">
    <name type="scientific">Lepraria neglecta</name>
    <dbReference type="NCBI Taxonomy" id="209136"/>
    <lineage>
        <taxon>Eukaryota</taxon>
        <taxon>Fungi</taxon>
        <taxon>Dikarya</taxon>
        <taxon>Ascomycota</taxon>
        <taxon>Pezizomycotina</taxon>
        <taxon>Lecanoromycetes</taxon>
        <taxon>OSLEUM clade</taxon>
        <taxon>Lecanoromycetidae</taxon>
        <taxon>Lecanorales</taxon>
        <taxon>Lecanorineae</taxon>
        <taxon>Stereocaulaceae</taxon>
        <taxon>Lepraria</taxon>
    </lineage>
</organism>
<gene>
    <name evidence="1" type="ORF">OEA41_004421</name>
</gene>
<reference evidence="1" key="1">
    <citation type="submission" date="2022-11" db="EMBL/GenBank/DDBJ databases">
        <title>Chromosomal genome sequence assembly and mating type (MAT) locus characterization of the leprose asexual lichenized fungus Lepraria neglecta (Nyl.) Erichsen.</title>
        <authorList>
            <person name="Allen J.L."/>
            <person name="Pfeffer B."/>
        </authorList>
    </citation>
    <scope>NUCLEOTIDE SEQUENCE</scope>
    <source>
        <strain evidence="1">Allen 5258</strain>
    </source>
</reference>
<dbReference type="Proteomes" id="UP001276659">
    <property type="component" value="Unassembled WGS sequence"/>
</dbReference>
<proteinExistence type="predicted"/>